<feature type="repeat" description="ANK" evidence="6">
    <location>
        <begin position="1202"/>
        <end position="1234"/>
    </location>
</feature>
<evidence type="ECO:0000256" key="6">
    <source>
        <dbReference type="PROSITE-ProRule" id="PRU00023"/>
    </source>
</evidence>
<keyword evidence="3 7" id="KW-0863">Zinc-finger</keyword>
<proteinExistence type="predicted"/>
<feature type="repeat" description="ANK" evidence="6">
    <location>
        <begin position="1136"/>
        <end position="1168"/>
    </location>
</feature>
<feature type="repeat" description="ANK" evidence="6">
    <location>
        <begin position="973"/>
        <end position="1005"/>
    </location>
</feature>
<dbReference type="Pfam" id="PF24883">
    <property type="entry name" value="NPHP3_N"/>
    <property type="match status" value="1"/>
</dbReference>
<evidence type="ECO:0000313" key="11">
    <source>
        <dbReference type="Proteomes" id="UP001595075"/>
    </source>
</evidence>
<dbReference type="InterPro" id="IPR000433">
    <property type="entry name" value="Znf_ZZ"/>
</dbReference>
<dbReference type="CDD" id="cd02249">
    <property type="entry name" value="ZZ"/>
    <property type="match status" value="1"/>
</dbReference>
<comment type="caution">
    <text evidence="10">The sequence shown here is derived from an EMBL/GenBank/DDBJ whole genome shotgun (WGS) entry which is preliminary data.</text>
</comment>
<organism evidence="10 11">
    <name type="scientific">Oculimacula yallundae</name>
    <dbReference type="NCBI Taxonomy" id="86028"/>
    <lineage>
        <taxon>Eukaryota</taxon>
        <taxon>Fungi</taxon>
        <taxon>Dikarya</taxon>
        <taxon>Ascomycota</taxon>
        <taxon>Pezizomycotina</taxon>
        <taxon>Leotiomycetes</taxon>
        <taxon>Helotiales</taxon>
        <taxon>Ploettnerulaceae</taxon>
        <taxon>Oculimacula</taxon>
    </lineage>
</organism>
<reference evidence="10 11" key="1">
    <citation type="journal article" date="2024" name="Commun. Biol.">
        <title>Comparative genomic analysis of thermophilic fungi reveals convergent evolutionary adaptations and gene losses.</title>
        <authorList>
            <person name="Steindorff A.S."/>
            <person name="Aguilar-Pontes M.V."/>
            <person name="Robinson A.J."/>
            <person name="Andreopoulos B."/>
            <person name="LaButti K."/>
            <person name="Kuo A."/>
            <person name="Mondo S."/>
            <person name="Riley R."/>
            <person name="Otillar R."/>
            <person name="Haridas S."/>
            <person name="Lipzen A."/>
            <person name="Grimwood J."/>
            <person name="Schmutz J."/>
            <person name="Clum A."/>
            <person name="Reid I.D."/>
            <person name="Moisan M.C."/>
            <person name="Butler G."/>
            <person name="Nguyen T.T.M."/>
            <person name="Dewar K."/>
            <person name="Conant G."/>
            <person name="Drula E."/>
            <person name="Henrissat B."/>
            <person name="Hansel C."/>
            <person name="Singer S."/>
            <person name="Hutchinson M.I."/>
            <person name="de Vries R.P."/>
            <person name="Natvig D.O."/>
            <person name="Powell A.J."/>
            <person name="Tsang A."/>
            <person name="Grigoriev I.V."/>
        </authorList>
    </citation>
    <scope>NUCLEOTIDE SEQUENCE [LARGE SCALE GENOMIC DNA]</scope>
    <source>
        <strain evidence="10 11">CBS 494.80</strain>
    </source>
</reference>
<dbReference type="PRINTS" id="PR01415">
    <property type="entry name" value="ANKYRIN"/>
</dbReference>
<dbReference type="Gene3D" id="3.30.60.90">
    <property type="match status" value="1"/>
</dbReference>
<feature type="repeat" description="ANK" evidence="6">
    <location>
        <begin position="1436"/>
        <end position="1468"/>
    </location>
</feature>
<feature type="repeat" description="ANK" evidence="6">
    <location>
        <begin position="1265"/>
        <end position="1297"/>
    </location>
</feature>
<dbReference type="SUPFAM" id="SSF57850">
    <property type="entry name" value="RING/U-box"/>
    <property type="match status" value="1"/>
</dbReference>
<sequence length="1785" mass="198422">MSESESESSVDEVNEDDHVEIDQVEAVQVEVEQVPATIEKDTTEGMGLQILAGSIVDFDPESDDARPFDVVAVHGYNRDRHASWGGPYNNWLEDDLHSRYPSSRVMTFGYDSHGINGLSTRGAIRERAIQLLDELVKLRQPSEPKFFRPLIFISEDLGGIIVKEALCIAAFEYKKYKTIVEWSRLFVFFGCPHRSMSTQSMENAIGRLLFSRQLPPSVSALGIIKEIGRSVIEINGSFILSKAPTFGTIVNFHSEEGDLSLQIFDKYMASFDIAYSESSYAKFGPLREIASTIPEEIIIPLDLVLAAFPKPSEYDNDLQQALRNLQQQAAIAYPLMSKLSPERSCNWIGDDDIFKAWFESHDSNLLHIHGIKGAFDAGEFIFQHLTESRSKAEPLVYFEFNKHDDQRNSVMGMLNSICAQIYSHAPLFLAASSLPIEQMVFYNSWTLSELSSMFRNFLTNLNHTSCFLVINGLEDCDDTILPFLQNLCLHARATEYRFRFVLVSATNAKIQNILTGWPTISIDQHLSVQDVGHTTSEVEDEVLGLIQLYTVLQRYESIMTTKLMKCGGDIEWRRLVMKELEQINFSSESGIQETLDRMSPVETLQGILSRIPSQRQPWARKLLSWILYSYHPLSVWELAQAMSPDLVGISNAGISLDLIYSNFTAAVNDCFGGAIIFKHNLASFGHPTARDFFASTLQPGAEKAAHRDILDTCQAILSSNPSQATLKFLYIDSIDNYEPVPIFTHRYSLLSYAVKYWPKHLQAISNLSTLKEALQLNKQDLEFLHDRNTMHIWGEAQWHLSSPLHRRDRGFQCPLPIFAGLGLQAIANEWRTHENNKATYEEDSGLALVEAVRFSQADVVNMFLESKNISERHLRLALFAATASSHEEILVKLITYIGEKIQKFDWPATTIIRTCQFGQEKSLKKLLEYGASPHDAIELQAMTPLYAATREKHVEVVKLLLSEKVMLDTKAQHDRTPLHAACASGGTEVGKLLIAAGADISALDDDGDTPICLAALWANHKILELMVKQPNVLLGSTSGIRAPLILAADAGFLKCTKILLEHKADTEVSFSGWTPLRYAAANNDMEMISLLLDHGADPDTATGGDPLITLKAGEERLDIIKLLVEHGAKVDSVNGSGSTALLVALEYNYPEIVTYLIDHGAKVDIADSAGATALHCAAEKDYKDIIVYLLDHGAAIDAQRTSGHTALALAASARHVDTVKILLDRGANVSIESLDFCTPIRLAYDNVEVARLLLEAGADADVVQATYTPLYLAAMYGYTDVVELLLTYPINLETMFMEEGDQYKFTALDVAISMGHKEIVRLLLEAGANVNHLSNRNNYPLQFAVRSDDPDMVRVLMEYRPKLDLQDDDGDTTLTFIQPSAPLELYQILVNGGVPLEIRNKNMETAICAAVYAGSRLDLVKYFISKKADLNPVGAKHGAPLHMACALENFELVEILVKAGADVNLVHDGTLGNPLQAAARRWDPNETREVQEKIIRYLIDEGNADIHVIGGLQGCALNAVCGWGGLDMVMLLLDKGASTEVIDPMGRAIIHHAAMQSLENVQAVVSAGVDVNLKDAMGRNAMHWAIVSGSLSIVERILSLSRRLLDQPDNDRWTPLLWAARGCSTAHKETASNAQEQIITFLLDHGADILVKGEGLDRKWTAIQIARFHGGNDEVIQLLIKKTKEKLGKDALYIEAEHACLRGEGKTGTCDSCHIQIIGTRYKCETCLDFDFCFKCYKSRLVMHNKDHTFKVIGPEFDIVVEVEKESTEDDNDSDDDTDDDTDDE</sequence>
<dbReference type="SMART" id="SM00291">
    <property type="entry name" value="ZnF_ZZ"/>
    <property type="match status" value="1"/>
</dbReference>
<protein>
    <recommendedName>
        <fullName evidence="9">ZZ-type domain-containing protein</fullName>
    </recommendedName>
</protein>
<dbReference type="PANTHER" id="PTHR24198">
    <property type="entry name" value="ANKYRIN REPEAT AND PROTEIN KINASE DOMAIN-CONTAINING PROTEIN"/>
    <property type="match status" value="1"/>
</dbReference>
<dbReference type="InterPro" id="IPR036770">
    <property type="entry name" value="Ankyrin_rpt-contain_sf"/>
</dbReference>
<evidence type="ECO:0000256" key="1">
    <source>
        <dbReference type="ARBA" id="ARBA00022723"/>
    </source>
</evidence>
<dbReference type="Gene3D" id="1.25.40.20">
    <property type="entry name" value="Ankyrin repeat-containing domain"/>
    <property type="match status" value="5"/>
</dbReference>
<dbReference type="PROSITE" id="PS50088">
    <property type="entry name" value="ANK_REPEAT"/>
    <property type="match status" value="10"/>
</dbReference>
<keyword evidence="11" id="KW-1185">Reference proteome</keyword>
<dbReference type="PROSITE" id="PS01357">
    <property type="entry name" value="ZF_ZZ_1"/>
    <property type="match status" value="1"/>
</dbReference>
<dbReference type="PROSITE" id="PS50297">
    <property type="entry name" value="ANK_REP_REGION"/>
    <property type="match status" value="8"/>
</dbReference>
<dbReference type="EMBL" id="JAZHXI010000012">
    <property type="protein sequence ID" value="KAL2065763.1"/>
    <property type="molecule type" value="Genomic_DNA"/>
</dbReference>
<feature type="repeat" description="ANK" evidence="6">
    <location>
        <begin position="1336"/>
        <end position="1368"/>
    </location>
</feature>
<evidence type="ECO:0000313" key="10">
    <source>
        <dbReference type="EMBL" id="KAL2065763.1"/>
    </source>
</evidence>
<evidence type="ECO:0000256" key="8">
    <source>
        <dbReference type="SAM" id="MobiDB-lite"/>
    </source>
</evidence>
<dbReference type="SUPFAM" id="SSF48403">
    <property type="entry name" value="Ankyrin repeat"/>
    <property type="match status" value="4"/>
</dbReference>
<feature type="repeat" description="ANK" evidence="6">
    <location>
        <begin position="1071"/>
        <end position="1103"/>
    </location>
</feature>
<dbReference type="Pfam" id="PF13637">
    <property type="entry name" value="Ank_4"/>
    <property type="match status" value="1"/>
</dbReference>
<evidence type="ECO:0000256" key="3">
    <source>
        <dbReference type="ARBA" id="ARBA00022771"/>
    </source>
</evidence>
<dbReference type="InterPro" id="IPR056884">
    <property type="entry name" value="NPHP3-like_N"/>
</dbReference>
<feature type="repeat" description="ANK" evidence="6">
    <location>
        <begin position="1169"/>
        <end position="1201"/>
    </location>
</feature>
<feature type="repeat" description="ANK" evidence="6">
    <location>
        <begin position="1303"/>
        <end position="1335"/>
    </location>
</feature>
<dbReference type="InterPro" id="IPR002110">
    <property type="entry name" value="Ankyrin_rpt"/>
</dbReference>
<dbReference type="Pfam" id="PF12796">
    <property type="entry name" value="Ank_2"/>
    <property type="match status" value="6"/>
</dbReference>
<dbReference type="PROSITE" id="PS50135">
    <property type="entry name" value="ZF_ZZ_2"/>
    <property type="match status" value="1"/>
</dbReference>
<keyword evidence="1" id="KW-0479">Metal-binding</keyword>
<dbReference type="Pfam" id="PF00569">
    <property type="entry name" value="ZZ"/>
    <property type="match status" value="1"/>
</dbReference>
<feature type="domain" description="ZZ-type" evidence="9">
    <location>
        <begin position="1705"/>
        <end position="1758"/>
    </location>
</feature>
<evidence type="ECO:0000259" key="9">
    <source>
        <dbReference type="PROSITE" id="PS50135"/>
    </source>
</evidence>
<dbReference type="Proteomes" id="UP001595075">
    <property type="component" value="Unassembled WGS sequence"/>
</dbReference>
<keyword evidence="4" id="KW-0862">Zinc</keyword>
<feature type="compositionally biased region" description="Acidic residues" evidence="8">
    <location>
        <begin position="1767"/>
        <end position="1785"/>
    </location>
</feature>
<keyword evidence="5 6" id="KW-0040">ANK repeat</keyword>
<feature type="repeat" description="ANK" evidence="6">
    <location>
        <begin position="940"/>
        <end position="972"/>
    </location>
</feature>
<name>A0ABR4C745_9HELO</name>
<dbReference type="InterPro" id="IPR043145">
    <property type="entry name" value="Znf_ZZ_sf"/>
</dbReference>
<dbReference type="PANTHER" id="PTHR24198:SF165">
    <property type="entry name" value="ANKYRIN REPEAT-CONTAINING PROTEIN-RELATED"/>
    <property type="match status" value="1"/>
</dbReference>
<evidence type="ECO:0000256" key="4">
    <source>
        <dbReference type="ARBA" id="ARBA00022833"/>
    </source>
</evidence>
<evidence type="ECO:0000256" key="7">
    <source>
        <dbReference type="PROSITE-ProRule" id="PRU00228"/>
    </source>
</evidence>
<feature type="region of interest" description="Disordered" evidence="8">
    <location>
        <begin position="1764"/>
        <end position="1785"/>
    </location>
</feature>
<dbReference type="SMART" id="SM00248">
    <property type="entry name" value="ANK"/>
    <property type="match status" value="24"/>
</dbReference>
<evidence type="ECO:0000256" key="2">
    <source>
        <dbReference type="ARBA" id="ARBA00022737"/>
    </source>
</evidence>
<keyword evidence="2" id="KW-0677">Repeat</keyword>
<accession>A0ABR4C745</accession>
<evidence type="ECO:0000256" key="5">
    <source>
        <dbReference type="ARBA" id="ARBA00023043"/>
    </source>
</evidence>
<gene>
    <name evidence="10" type="ORF">VTL71DRAFT_3433</name>
</gene>